<dbReference type="Pfam" id="PF00528">
    <property type="entry name" value="BPD_transp_1"/>
    <property type="match status" value="1"/>
</dbReference>
<keyword evidence="6 8" id="KW-1133">Transmembrane helix</keyword>
<keyword evidence="4" id="KW-1003">Cell membrane</keyword>
<dbReference type="InterPro" id="IPR035906">
    <property type="entry name" value="MetI-like_sf"/>
</dbReference>
<feature type="transmembrane region" description="Helical" evidence="8">
    <location>
        <begin position="157"/>
        <end position="175"/>
    </location>
</feature>
<feature type="transmembrane region" description="Helical" evidence="8">
    <location>
        <begin position="40"/>
        <end position="61"/>
    </location>
</feature>
<feature type="transmembrane region" description="Helical" evidence="8">
    <location>
        <begin position="286"/>
        <end position="310"/>
    </location>
</feature>
<dbReference type="InterPro" id="IPR043429">
    <property type="entry name" value="ArtM/GltK/GlnP/TcyL/YhdX-like"/>
</dbReference>
<feature type="transmembrane region" description="Helical" evidence="8">
    <location>
        <begin position="196"/>
        <end position="212"/>
    </location>
</feature>
<comment type="subcellular location">
    <subcellularLocation>
        <location evidence="1">Cell inner membrane</location>
        <topology evidence="1">Multi-pass membrane protein</topology>
    </subcellularLocation>
    <subcellularLocation>
        <location evidence="8">Cell membrane</location>
        <topology evidence="8">Multi-pass membrane protein</topology>
    </subcellularLocation>
</comment>
<dbReference type="RefSeq" id="WP_188526150.1">
    <property type="nucleotide sequence ID" value="NZ_BMGI01000001.1"/>
</dbReference>
<feature type="transmembrane region" description="Helical" evidence="8">
    <location>
        <begin position="415"/>
        <end position="440"/>
    </location>
</feature>
<keyword evidence="3 8" id="KW-0813">Transport</keyword>
<comment type="similarity">
    <text evidence="2">Belongs to the binding-protein-dependent transport system permease family. HisMQ subfamily.</text>
</comment>
<dbReference type="PANTHER" id="PTHR30614:SF41">
    <property type="entry name" value="INNER MEMBRANE AMINO-ACID ABC TRANSPORTER PERMEASE PROTEIN YHDY"/>
    <property type="match status" value="1"/>
</dbReference>
<feature type="domain" description="ABC transmembrane type-1" evidence="9">
    <location>
        <begin position="287"/>
        <end position="481"/>
    </location>
</feature>
<dbReference type="InterPro" id="IPR010065">
    <property type="entry name" value="AA_ABC_transptr_permease_3TM"/>
</dbReference>
<reference evidence="11" key="1">
    <citation type="journal article" date="2019" name="Int. J. Syst. Evol. Microbiol.">
        <title>The Global Catalogue of Microorganisms (GCM) 10K type strain sequencing project: providing services to taxonomists for standard genome sequencing and annotation.</title>
        <authorList>
            <consortium name="The Broad Institute Genomics Platform"/>
            <consortium name="The Broad Institute Genome Sequencing Center for Infectious Disease"/>
            <person name="Wu L."/>
            <person name="Ma J."/>
        </authorList>
    </citation>
    <scope>NUCLEOTIDE SEQUENCE [LARGE SCALE GENOMIC DNA]</scope>
    <source>
        <strain evidence="11">CGMCC 1.12922</strain>
    </source>
</reference>
<evidence type="ECO:0000313" key="11">
    <source>
        <dbReference type="Proteomes" id="UP000617355"/>
    </source>
</evidence>
<dbReference type="PANTHER" id="PTHR30614">
    <property type="entry name" value="MEMBRANE COMPONENT OF AMINO ACID ABC TRANSPORTER"/>
    <property type="match status" value="1"/>
</dbReference>
<proteinExistence type="inferred from homology"/>
<protein>
    <submittedName>
        <fullName evidence="10">Amino acid ABC transporter permease</fullName>
    </submittedName>
</protein>
<dbReference type="CDD" id="cd06261">
    <property type="entry name" value="TM_PBP2"/>
    <property type="match status" value="1"/>
</dbReference>
<keyword evidence="11" id="KW-1185">Reference proteome</keyword>
<keyword evidence="5 8" id="KW-0812">Transmembrane</keyword>
<sequence>MTDLSYVRTEMLSERDPPLSTTGVIGWIRENLFNGLSNSVLTLASLAFIYWVLSHFIPWFWSPTWNGTSLGQCREMIGAAGKESGACWGVINERWPQMLFGFYPVEERWRPILAFVLMFVALIPVLFNMISRRWNWFLLALVLFVTTLFVASGWLAVVAQVLLVVAMIWIGRLILVTKVSDRADEIKAGARRLPNPLMFSAAFVFIMPWLLWGGTVWAPIATAFGFVVGWGAFRVLAPVAGSLVAMILGVVAAVVWWLFLVGPVAAGLHGLLPVGLEPVQSRNFGGLLLSVTIGVVAISVSLPLGIVLALGRQSDLMLVKWMSVGFIEFIRGVPLITLLFVASFLLNVFMPPGTNFDIILRVIIMATLFSAAYIAEVVRGGLAALPKGQYEAADALGLDYWKAQRLIIMPQALKISIPGIVSVFIGLFKDTTLVSIIGLLDPIGLSNSIRADVAWNGIVWELYGFIAFLFFIITFLMSRYSMYLERRLRTDHR</sequence>
<feature type="transmembrane region" description="Helical" evidence="8">
    <location>
        <begin position="134"/>
        <end position="151"/>
    </location>
</feature>
<accession>A0ABQ1QGV8</accession>
<dbReference type="SUPFAM" id="SSF161098">
    <property type="entry name" value="MetI-like"/>
    <property type="match status" value="1"/>
</dbReference>
<feature type="transmembrane region" description="Helical" evidence="8">
    <location>
        <begin position="218"/>
        <end position="236"/>
    </location>
</feature>
<dbReference type="EMBL" id="BMGI01000001">
    <property type="protein sequence ID" value="GGD24668.1"/>
    <property type="molecule type" value="Genomic_DNA"/>
</dbReference>
<feature type="transmembrane region" description="Helical" evidence="8">
    <location>
        <begin position="243"/>
        <end position="266"/>
    </location>
</feature>
<keyword evidence="7 8" id="KW-0472">Membrane</keyword>
<evidence type="ECO:0000256" key="7">
    <source>
        <dbReference type="ARBA" id="ARBA00023136"/>
    </source>
</evidence>
<feature type="transmembrane region" description="Helical" evidence="8">
    <location>
        <begin position="460"/>
        <end position="480"/>
    </location>
</feature>
<evidence type="ECO:0000256" key="2">
    <source>
        <dbReference type="ARBA" id="ARBA00010072"/>
    </source>
</evidence>
<evidence type="ECO:0000256" key="1">
    <source>
        <dbReference type="ARBA" id="ARBA00004429"/>
    </source>
</evidence>
<name>A0ABQ1QGV8_9RHOB</name>
<organism evidence="10 11">
    <name type="scientific">Sinisalibacter lacisalsi</name>
    <dbReference type="NCBI Taxonomy" id="1526570"/>
    <lineage>
        <taxon>Bacteria</taxon>
        <taxon>Pseudomonadati</taxon>
        <taxon>Pseudomonadota</taxon>
        <taxon>Alphaproteobacteria</taxon>
        <taxon>Rhodobacterales</taxon>
        <taxon>Roseobacteraceae</taxon>
        <taxon>Sinisalibacter</taxon>
    </lineage>
</organism>
<feature type="transmembrane region" description="Helical" evidence="8">
    <location>
        <begin position="358"/>
        <end position="378"/>
    </location>
</feature>
<feature type="transmembrane region" description="Helical" evidence="8">
    <location>
        <begin position="322"/>
        <end position="346"/>
    </location>
</feature>
<dbReference type="Gene3D" id="1.10.3720.10">
    <property type="entry name" value="MetI-like"/>
    <property type="match status" value="1"/>
</dbReference>
<dbReference type="PROSITE" id="PS50928">
    <property type="entry name" value="ABC_TM1"/>
    <property type="match status" value="1"/>
</dbReference>
<evidence type="ECO:0000256" key="3">
    <source>
        <dbReference type="ARBA" id="ARBA00022448"/>
    </source>
</evidence>
<evidence type="ECO:0000256" key="4">
    <source>
        <dbReference type="ARBA" id="ARBA00022475"/>
    </source>
</evidence>
<evidence type="ECO:0000256" key="6">
    <source>
        <dbReference type="ARBA" id="ARBA00022989"/>
    </source>
</evidence>
<dbReference type="InterPro" id="IPR000515">
    <property type="entry name" value="MetI-like"/>
</dbReference>
<evidence type="ECO:0000259" key="9">
    <source>
        <dbReference type="PROSITE" id="PS50928"/>
    </source>
</evidence>
<feature type="transmembrane region" description="Helical" evidence="8">
    <location>
        <begin position="109"/>
        <end position="127"/>
    </location>
</feature>
<evidence type="ECO:0000256" key="8">
    <source>
        <dbReference type="RuleBase" id="RU363032"/>
    </source>
</evidence>
<comment type="caution">
    <text evidence="10">The sequence shown here is derived from an EMBL/GenBank/DDBJ whole genome shotgun (WGS) entry which is preliminary data.</text>
</comment>
<dbReference type="NCBIfam" id="TIGR01726">
    <property type="entry name" value="HEQRo_perm_3TM"/>
    <property type="match status" value="1"/>
</dbReference>
<gene>
    <name evidence="10" type="primary">bztC</name>
    <name evidence="10" type="ORF">GCM10011358_06360</name>
</gene>
<evidence type="ECO:0000313" key="10">
    <source>
        <dbReference type="EMBL" id="GGD24668.1"/>
    </source>
</evidence>
<evidence type="ECO:0000256" key="5">
    <source>
        <dbReference type="ARBA" id="ARBA00022692"/>
    </source>
</evidence>
<dbReference type="Proteomes" id="UP000617355">
    <property type="component" value="Unassembled WGS sequence"/>
</dbReference>